<evidence type="ECO:0000256" key="2">
    <source>
        <dbReference type="ARBA" id="ARBA00022729"/>
    </source>
</evidence>
<protein>
    <submittedName>
        <fullName evidence="9">Uncharacterized protein LOC111126565</fullName>
    </submittedName>
</protein>
<dbReference type="RefSeq" id="XP_022327006.1">
    <property type="nucleotide sequence ID" value="XM_022471298.1"/>
</dbReference>
<dbReference type="KEGG" id="cvn:111126565"/>
<dbReference type="SUPFAM" id="SSF57625">
    <property type="entry name" value="Invertebrate chitin-binding proteins"/>
    <property type="match status" value="2"/>
</dbReference>
<dbReference type="Proteomes" id="UP000694844">
    <property type="component" value="Chromosome 3"/>
</dbReference>
<evidence type="ECO:0000313" key="8">
    <source>
        <dbReference type="Proteomes" id="UP000694844"/>
    </source>
</evidence>
<dbReference type="SMART" id="SM00494">
    <property type="entry name" value="ChtBD2"/>
    <property type="match status" value="2"/>
</dbReference>
<evidence type="ECO:0000256" key="5">
    <source>
        <dbReference type="ARBA" id="ARBA00023180"/>
    </source>
</evidence>
<evidence type="ECO:0000256" key="6">
    <source>
        <dbReference type="SAM" id="SignalP"/>
    </source>
</evidence>
<gene>
    <name evidence="9" type="primary">LOC111126565</name>
</gene>
<keyword evidence="4" id="KW-1015">Disulfide bond</keyword>
<evidence type="ECO:0000313" key="9">
    <source>
        <dbReference type="RefSeq" id="XP_022327006.1"/>
    </source>
</evidence>
<dbReference type="GO" id="GO:0005576">
    <property type="term" value="C:extracellular region"/>
    <property type="evidence" value="ECO:0007669"/>
    <property type="project" value="InterPro"/>
</dbReference>
<organism evidence="8 9">
    <name type="scientific">Crassostrea virginica</name>
    <name type="common">Eastern oyster</name>
    <dbReference type="NCBI Taxonomy" id="6565"/>
    <lineage>
        <taxon>Eukaryota</taxon>
        <taxon>Metazoa</taxon>
        <taxon>Spiralia</taxon>
        <taxon>Lophotrochozoa</taxon>
        <taxon>Mollusca</taxon>
        <taxon>Bivalvia</taxon>
        <taxon>Autobranchia</taxon>
        <taxon>Pteriomorphia</taxon>
        <taxon>Ostreida</taxon>
        <taxon>Ostreoidea</taxon>
        <taxon>Ostreidae</taxon>
        <taxon>Crassostrea</taxon>
    </lineage>
</organism>
<evidence type="ECO:0000256" key="3">
    <source>
        <dbReference type="ARBA" id="ARBA00022737"/>
    </source>
</evidence>
<proteinExistence type="predicted"/>
<dbReference type="Pfam" id="PF01607">
    <property type="entry name" value="CBM_14"/>
    <property type="match status" value="2"/>
</dbReference>
<feature type="chain" id="PRO_5034901409" evidence="6">
    <location>
        <begin position="25"/>
        <end position="148"/>
    </location>
</feature>
<evidence type="ECO:0000256" key="4">
    <source>
        <dbReference type="ARBA" id="ARBA00023157"/>
    </source>
</evidence>
<dbReference type="PANTHER" id="PTHR23301">
    <property type="entry name" value="CHITIN BINDING PERITROPHIN-A"/>
    <property type="match status" value="1"/>
</dbReference>
<keyword evidence="8" id="KW-1185">Reference proteome</keyword>
<dbReference type="Gene3D" id="2.170.140.10">
    <property type="entry name" value="Chitin binding domain"/>
    <property type="match status" value="2"/>
</dbReference>
<evidence type="ECO:0000256" key="1">
    <source>
        <dbReference type="ARBA" id="ARBA00022669"/>
    </source>
</evidence>
<keyword evidence="2 6" id="KW-0732">Signal</keyword>
<dbReference type="InterPro" id="IPR002557">
    <property type="entry name" value="Chitin-bd_dom"/>
</dbReference>
<feature type="domain" description="Chitin-binding type-2" evidence="7">
    <location>
        <begin position="24"/>
        <end position="84"/>
    </location>
</feature>
<dbReference type="PANTHER" id="PTHR23301:SF0">
    <property type="entry name" value="CHITIN-BINDING TYPE-2 DOMAIN-CONTAINING PROTEIN-RELATED"/>
    <property type="match status" value="1"/>
</dbReference>
<feature type="domain" description="Chitin-binding type-2" evidence="7">
    <location>
        <begin position="85"/>
        <end position="145"/>
    </location>
</feature>
<evidence type="ECO:0000259" key="7">
    <source>
        <dbReference type="PROSITE" id="PS50940"/>
    </source>
</evidence>
<dbReference type="InterPro" id="IPR051940">
    <property type="entry name" value="Chitin_bind-dev_reg"/>
</dbReference>
<sequence length="148" mass="16083">MVMHALFVIVGTILSCSLTVQSDASVCASQPNGHYEIGCRSYVICTGGTGVIHNCPDPPAQDTVYNAAKGHCDNPDNVARPCGHWQDCSLLPDKRYPDLYTNCTSYYTCHGGTFFGHNFCNPGLIFDEAMQLCNWPYNVAPPCGTRGI</sequence>
<dbReference type="PROSITE" id="PS50940">
    <property type="entry name" value="CHIT_BIND_II"/>
    <property type="match status" value="2"/>
</dbReference>
<dbReference type="GeneID" id="111126565"/>
<name>A0A8B8DJ37_CRAVI</name>
<feature type="signal peptide" evidence="6">
    <location>
        <begin position="1"/>
        <end position="24"/>
    </location>
</feature>
<dbReference type="OrthoDB" id="6020543at2759"/>
<keyword evidence="3" id="KW-0677">Repeat</keyword>
<dbReference type="AlphaFoldDB" id="A0A8B8DJ37"/>
<dbReference type="InterPro" id="IPR036508">
    <property type="entry name" value="Chitin-bd_dom_sf"/>
</dbReference>
<dbReference type="GO" id="GO:0008061">
    <property type="term" value="F:chitin binding"/>
    <property type="evidence" value="ECO:0007669"/>
    <property type="project" value="UniProtKB-KW"/>
</dbReference>
<accession>A0A8B8DJ37</accession>
<reference evidence="9" key="1">
    <citation type="submission" date="2025-08" db="UniProtKB">
        <authorList>
            <consortium name="RefSeq"/>
        </authorList>
    </citation>
    <scope>IDENTIFICATION</scope>
    <source>
        <tissue evidence="9">Whole sample</tissue>
    </source>
</reference>
<keyword evidence="5" id="KW-0325">Glycoprotein</keyword>
<keyword evidence="1" id="KW-0147">Chitin-binding</keyword>